<gene>
    <name evidence="1" type="ORF">LLUT_LOCUS13920</name>
</gene>
<dbReference type="AlphaFoldDB" id="A0AAV1WU14"/>
<reference evidence="1 2" key="1">
    <citation type="submission" date="2024-03" db="EMBL/GenBank/DDBJ databases">
        <authorList>
            <person name="Martinez-Hernandez J."/>
        </authorList>
    </citation>
    <scope>NUCLEOTIDE SEQUENCE [LARGE SCALE GENOMIC DNA]</scope>
</reference>
<evidence type="ECO:0000313" key="2">
    <source>
        <dbReference type="Proteomes" id="UP001497480"/>
    </source>
</evidence>
<name>A0AAV1WU14_LUPLU</name>
<proteinExistence type="predicted"/>
<evidence type="ECO:0000313" key="1">
    <source>
        <dbReference type="EMBL" id="CAL0312860.1"/>
    </source>
</evidence>
<accession>A0AAV1WU14</accession>
<sequence length="119" mass="13095">MTTLHRNDTRIGQALSQLLSIINDIPISSRKYEVVRCLVNTVIEENHNEGVHVLPRMNREVLSSNFGRTLNRLEVLLGTGNNRPGESGEPGFEGFSGVVNGSWWMMRGGGWEGSGVTAD</sequence>
<dbReference type="Proteomes" id="UP001497480">
    <property type="component" value="Unassembled WGS sequence"/>
</dbReference>
<keyword evidence="2" id="KW-1185">Reference proteome</keyword>
<protein>
    <submittedName>
        <fullName evidence="1">Uncharacterized protein</fullName>
    </submittedName>
</protein>
<dbReference type="EMBL" id="CAXHTB010000009">
    <property type="protein sequence ID" value="CAL0312860.1"/>
    <property type="molecule type" value="Genomic_DNA"/>
</dbReference>
<organism evidence="1 2">
    <name type="scientific">Lupinus luteus</name>
    <name type="common">European yellow lupine</name>
    <dbReference type="NCBI Taxonomy" id="3873"/>
    <lineage>
        <taxon>Eukaryota</taxon>
        <taxon>Viridiplantae</taxon>
        <taxon>Streptophyta</taxon>
        <taxon>Embryophyta</taxon>
        <taxon>Tracheophyta</taxon>
        <taxon>Spermatophyta</taxon>
        <taxon>Magnoliopsida</taxon>
        <taxon>eudicotyledons</taxon>
        <taxon>Gunneridae</taxon>
        <taxon>Pentapetalae</taxon>
        <taxon>rosids</taxon>
        <taxon>fabids</taxon>
        <taxon>Fabales</taxon>
        <taxon>Fabaceae</taxon>
        <taxon>Papilionoideae</taxon>
        <taxon>50 kb inversion clade</taxon>
        <taxon>genistoids sensu lato</taxon>
        <taxon>core genistoids</taxon>
        <taxon>Genisteae</taxon>
        <taxon>Lupinus</taxon>
    </lineage>
</organism>
<comment type="caution">
    <text evidence="1">The sequence shown here is derived from an EMBL/GenBank/DDBJ whole genome shotgun (WGS) entry which is preliminary data.</text>
</comment>